<feature type="compositionally biased region" description="Basic residues" evidence="1">
    <location>
        <begin position="478"/>
        <end position="490"/>
    </location>
</feature>
<feature type="region of interest" description="Disordered" evidence="1">
    <location>
        <begin position="456"/>
        <end position="490"/>
    </location>
</feature>
<feature type="compositionally biased region" description="Basic and acidic residues" evidence="1">
    <location>
        <begin position="466"/>
        <end position="477"/>
    </location>
</feature>
<feature type="region of interest" description="Disordered" evidence="1">
    <location>
        <begin position="415"/>
        <end position="437"/>
    </location>
</feature>
<protein>
    <submittedName>
        <fullName evidence="2">Uncharacterized protein</fullName>
    </submittedName>
</protein>
<comment type="caution">
    <text evidence="2">The sequence shown here is derived from an EMBL/GenBank/DDBJ whole genome shotgun (WGS) entry which is preliminary data.</text>
</comment>
<name>A0ABQ9G681_9NEOP</name>
<gene>
    <name evidence="2" type="ORF">PR048_032393</name>
</gene>
<feature type="region of interest" description="Disordered" evidence="1">
    <location>
        <begin position="73"/>
        <end position="113"/>
    </location>
</feature>
<keyword evidence="3" id="KW-1185">Reference proteome</keyword>
<evidence type="ECO:0000313" key="2">
    <source>
        <dbReference type="EMBL" id="KAJ8866536.1"/>
    </source>
</evidence>
<sequence length="490" mass="55254">MIVIVDGEDAKRGWSSSWIQWWMKWEHPGKLQQSFVTICFWNLACGDRAGLRRWPAGFLCDIPFPPPFHSDAAPYSPQSPSSALKPSISVGMKRRGKWETPEKTRRPTASSGTIRTCESPASVLIAQPPWPLKEKERCVLKTTLHLTGILVAFFLYIRYNDAGITSGGVKKVSDQHATRIREDPGSTPGPAILASPLHGFTKSLQANGGVGPKQRPYPTPRHSPPPPHPATCTAPNDLAVDEKRSGGSRVNLLTPSPRPFRRAGINPRPGHSRIFACGNRTVRCRWSVGFLGDTPLPQPFHSSAAPYINNPHRLSILSEFRIRNILRRFTLALAWTTLIVAIIQHGTRLENSSARFSQRDIFPPSHHQALHSSDSMVITKHDYTRTTPIRRRTRDEVSRDGASCLEKQEWGRNRPCPLVRNDPQHPPRVIPGNHGKSKSRWPYRYLYPGTVERATTRGDWTGWTGEPRENQQVERQRPPRFHKREGKHRG</sequence>
<accession>A0ABQ9G681</accession>
<feature type="compositionally biased region" description="Pro residues" evidence="1">
    <location>
        <begin position="215"/>
        <end position="229"/>
    </location>
</feature>
<proteinExistence type="predicted"/>
<organism evidence="2 3">
    <name type="scientific">Dryococelus australis</name>
    <dbReference type="NCBI Taxonomy" id="614101"/>
    <lineage>
        <taxon>Eukaryota</taxon>
        <taxon>Metazoa</taxon>
        <taxon>Ecdysozoa</taxon>
        <taxon>Arthropoda</taxon>
        <taxon>Hexapoda</taxon>
        <taxon>Insecta</taxon>
        <taxon>Pterygota</taxon>
        <taxon>Neoptera</taxon>
        <taxon>Polyneoptera</taxon>
        <taxon>Phasmatodea</taxon>
        <taxon>Verophasmatodea</taxon>
        <taxon>Anareolatae</taxon>
        <taxon>Phasmatidae</taxon>
        <taxon>Eurycanthinae</taxon>
        <taxon>Dryococelus</taxon>
    </lineage>
</organism>
<feature type="compositionally biased region" description="Low complexity" evidence="1">
    <location>
        <begin position="73"/>
        <end position="83"/>
    </location>
</feature>
<evidence type="ECO:0000313" key="3">
    <source>
        <dbReference type="Proteomes" id="UP001159363"/>
    </source>
</evidence>
<dbReference type="EMBL" id="JARBHB010000016">
    <property type="protein sequence ID" value="KAJ8866536.1"/>
    <property type="molecule type" value="Genomic_DNA"/>
</dbReference>
<dbReference type="Proteomes" id="UP001159363">
    <property type="component" value="Chromosome 15"/>
</dbReference>
<feature type="region of interest" description="Disordered" evidence="1">
    <location>
        <begin position="203"/>
        <end position="267"/>
    </location>
</feature>
<evidence type="ECO:0000256" key="1">
    <source>
        <dbReference type="SAM" id="MobiDB-lite"/>
    </source>
</evidence>
<reference evidence="2 3" key="1">
    <citation type="submission" date="2023-02" db="EMBL/GenBank/DDBJ databases">
        <title>LHISI_Scaffold_Assembly.</title>
        <authorList>
            <person name="Stuart O.P."/>
            <person name="Cleave R."/>
            <person name="Magrath M.J.L."/>
            <person name="Mikheyev A.S."/>
        </authorList>
    </citation>
    <scope>NUCLEOTIDE SEQUENCE [LARGE SCALE GENOMIC DNA]</scope>
    <source>
        <strain evidence="2">Daus_M_001</strain>
        <tissue evidence="2">Leg muscle</tissue>
    </source>
</reference>